<feature type="region of interest" description="Disordered" evidence="1">
    <location>
        <begin position="560"/>
        <end position="600"/>
    </location>
</feature>
<feature type="transmembrane region" description="Helical" evidence="2">
    <location>
        <begin position="36"/>
        <end position="57"/>
    </location>
</feature>
<comment type="caution">
    <text evidence="3">The sequence shown here is derived from an EMBL/GenBank/DDBJ whole genome shotgun (WGS) entry which is preliminary data.</text>
</comment>
<feature type="transmembrane region" description="Helical" evidence="2">
    <location>
        <begin position="89"/>
        <end position="108"/>
    </location>
</feature>
<proteinExistence type="predicted"/>
<accession>A0AAD4C9A9</accession>
<gene>
    <name evidence="3" type="ORF">L210DRAFT_3436658</name>
</gene>
<feature type="transmembrane region" description="Helical" evidence="2">
    <location>
        <begin position="215"/>
        <end position="236"/>
    </location>
</feature>
<evidence type="ECO:0008006" key="5">
    <source>
        <dbReference type="Google" id="ProtNLM"/>
    </source>
</evidence>
<feature type="transmembrane region" description="Helical" evidence="2">
    <location>
        <begin position="357"/>
        <end position="381"/>
    </location>
</feature>
<name>A0AAD4C9A9_BOLED</name>
<dbReference type="Proteomes" id="UP001194468">
    <property type="component" value="Unassembled WGS sequence"/>
</dbReference>
<dbReference type="PANTHER" id="PTHR16189">
    <property type="entry name" value="TRANSMEMBRANE PROTEIN 104-RELATED"/>
    <property type="match status" value="1"/>
</dbReference>
<keyword evidence="4" id="KW-1185">Reference proteome</keyword>
<feature type="transmembrane region" description="Helical" evidence="2">
    <location>
        <begin position="301"/>
        <end position="321"/>
    </location>
</feature>
<feature type="compositionally biased region" description="Low complexity" evidence="1">
    <location>
        <begin position="517"/>
        <end position="530"/>
    </location>
</feature>
<feature type="transmembrane region" description="Helical" evidence="2">
    <location>
        <begin position="248"/>
        <end position="273"/>
    </location>
</feature>
<dbReference type="PANTHER" id="PTHR16189:SF3">
    <property type="entry name" value="AMINO ACID TRANSPORTER TRANSMEMBRANE DOMAIN-CONTAINING PROTEIN"/>
    <property type="match status" value="1"/>
</dbReference>
<feature type="region of interest" description="Disordered" evidence="1">
    <location>
        <begin position="507"/>
        <end position="530"/>
    </location>
</feature>
<feature type="transmembrane region" description="Helical" evidence="2">
    <location>
        <begin position="7"/>
        <end position="30"/>
    </location>
</feature>
<feature type="transmembrane region" description="Helical" evidence="2">
    <location>
        <begin position="152"/>
        <end position="174"/>
    </location>
</feature>
<feature type="transmembrane region" description="Helical" evidence="2">
    <location>
        <begin position="637"/>
        <end position="658"/>
    </location>
</feature>
<dbReference type="EMBL" id="WHUW01000001">
    <property type="protein sequence ID" value="KAF8452329.1"/>
    <property type="molecule type" value="Genomic_DNA"/>
</dbReference>
<keyword evidence="2" id="KW-0472">Membrane</keyword>
<protein>
    <recommendedName>
        <fullName evidence="5">Amino acid transporter transmembrane domain-containing protein</fullName>
    </recommendedName>
</protein>
<keyword evidence="2" id="KW-0812">Transmembrane</keyword>
<dbReference type="AlphaFoldDB" id="A0AAD4C9A9"/>
<reference evidence="3" key="1">
    <citation type="submission" date="2019-10" db="EMBL/GenBank/DDBJ databases">
        <authorList>
            <consortium name="DOE Joint Genome Institute"/>
            <person name="Kuo A."/>
            <person name="Miyauchi S."/>
            <person name="Kiss E."/>
            <person name="Drula E."/>
            <person name="Kohler A."/>
            <person name="Sanchez-Garcia M."/>
            <person name="Andreopoulos B."/>
            <person name="Barry K.W."/>
            <person name="Bonito G."/>
            <person name="Buee M."/>
            <person name="Carver A."/>
            <person name="Chen C."/>
            <person name="Cichocki N."/>
            <person name="Clum A."/>
            <person name="Culley D."/>
            <person name="Crous P.W."/>
            <person name="Fauchery L."/>
            <person name="Girlanda M."/>
            <person name="Hayes R."/>
            <person name="Keri Z."/>
            <person name="LaButti K."/>
            <person name="Lipzen A."/>
            <person name="Lombard V."/>
            <person name="Magnuson J."/>
            <person name="Maillard F."/>
            <person name="Morin E."/>
            <person name="Murat C."/>
            <person name="Nolan M."/>
            <person name="Ohm R."/>
            <person name="Pangilinan J."/>
            <person name="Pereira M."/>
            <person name="Perotto S."/>
            <person name="Peter M."/>
            <person name="Riley R."/>
            <person name="Sitrit Y."/>
            <person name="Stielow B."/>
            <person name="Szollosi G."/>
            <person name="Zifcakova L."/>
            <person name="Stursova M."/>
            <person name="Spatafora J.W."/>
            <person name="Tedersoo L."/>
            <person name="Vaario L.-M."/>
            <person name="Yamada A."/>
            <person name="Yan M."/>
            <person name="Wang P."/>
            <person name="Xu J."/>
            <person name="Bruns T."/>
            <person name="Baldrian P."/>
            <person name="Vilgalys R."/>
            <person name="Henrissat B."/>
            <person name="Grigoriev I.V."/>
            <person name="Hibbett D."/>
            <person name="Nagy L.G."/>
            <person name="Martin F.M."/>
        </authorList>
    </citation>
    <scope>NUCLEOTIDE SEQUENCE</scope>
    <source>
        <strain evidence="3">BED1</strain>
    </source>
</reference>
<feature type="transmembrane region" description="Helical" evidence="2">
    <location>
        <begin position="333"/>
        <end position="351"/>
    </location>
</feature>
<evidence type="ECO:0000313" key="3">
    <source>
        <dbReference type="EMBL" id="KAF8452329.1"/>
    </source>
</evidence>
<organism evidence="3 4">
    <name type="scientific">Boletus edulis BED1</name>
    <dbReference type="NCBI Taxonomy" id="1328754"/>
    <lineage>
        <taxon>Eukaryota</taxon>
        <taxon>Fungi</taxon>
        <taxon>Dikarya</taxon>
        <taxon>Basidiomycota</taxon>
        <taxon>Agaricomycotina</taxon>
        <taxon>Agaricomycetes</taxon>
        <taxon>Agaricomycetidae</taxon>
        <taxon>Boletales</taxon>
        <taxon>Boletineae</taxon>
        <taxon>Boletaceae</taxon>
        <taxon>Boletoideae</taxon>
        <taxon>Boletus</taxon>
    </lineage>
</organism>
<keyword evidence="2" id="KW-1133">Transmembrane helix</keyword>
<reference evidence="3" key="2">
    <citation type="journal article" date="2020" name="Nat. Commun.">
        <title>Large-scale genome sequencing of mycorrhizal fungi provides insights into the early evolution of symbiotic traits.</title>
        <authorList>
            <person name="Miyauchi S."/>
            <person name="Kiss E."/>
            <person name="Kuo A."/>
            <person name="Drula E."/>
            <person name="Kohler A."/>
            <person name="Sanchez-Garcia M."/>
            <person name="Morin E."/>
            <person name="Andreopoulos B."/>
            <person name="Barry K.W."/>
            <person name="Bonito G."/>
            <person name="Buee M."/>
            <person name="Carver A."/>
            <person name="Chen C."/>
            <person name="Cichocki N."/>
            <person name="Clum A."/>
            <person name="Culley D."/>
            <person name="Crous P.W."/>
            <person name="Fauchery L."/>
            <person name="Girlanda M."/>
            <person name="Hayes R.D."/>
            <person name="Keri Z."/>
            <person name="LaButti K."/>
            <person name="Lipzen A."/>
            <person name="Lombard V."/>
            <person name="Magnuson J."/>
            <person name="Maillard F."/>
            <person name="Murat C."/>
            <person name="Nolan M."/>
            <person name="Ohm R.A."/>
            <person name="Pangilinan J."/>
            <person name="Pereira M.F."/>
            <person name="Perotto S."/>
            <person name="Peter M."/>
            <person name="Pfister S."/>
            <person name="Riley R."/>
            <person name="Sitrit Y."/>
            <person name="Stielow J.B."/>
            <person name="Szollosi G."/>
            <person name="Zifcakova L."/>
            <person name="Stursova M."/>
            <person name="Spatafora J.W."/>
            <person name="Tedersoo L."/>
            <person name="Vaario L.M."/>
            <person name="Yamada A."/>
            <person name="Yan M."/>
            <person name="Wang P."/>
            <person name="Xu J."/>
            <person name="Bruns T."/>
            <person name="Baldrian P."/>
            <person name="Vilgalys R."/>
            <person name="Dunand C."/>
            <person name="Henrissat B."/>
            <person name="Grigoriev I.V."/>
            <person name="Hibbett D."/>
            <person name="Nagy L.G."/>
            <person name="Martin F.M."/>
        </authorList>
    </citation>
    <scope>NUCLEOTIDE SEQUENCE</scope>
    <source>
        <strain evidence="3">BED1</strain>
    </source>
</reference>
<feature type="transmembrane region" description="Helical" evidence="2">
    <location>
        <begin position="181"/>
        <end position="203"/>
    </location>
</feature>
<evidence type="ECO:0000313" key="4">
    <source>
        <dbReference type="Proteomes" id="UP001194468"/>
    </source>
</evidence>
<sequence>MPRTIGYLGSVALLVSSITGPSMVVIPLLFQQAGWLTPLLAFVAIALLSGTAALFVVEAMSSIEGNEAFQASIEFTTIAHLFLGKRWHLTVQVLLYLALQTLVIASLLESFQGMDAFLISLAHKTCAVSFTDGWVCVSQIPPNANSAFSGHILGSFGTLITISLIFPLSLVHLVDNIIFQVVSFIVLLIITVVWIIVFIVGGLNTNHTPVVGHSQSTVVGFVLSNFSFVMTIPAWVNNTHPSVNIRLVVWMSVLISCLIYIPIGWLGSLAFVFGDNTTLLQAFATDTRHGTLSKIARVSSYVFPLAVLITSIPVFTIVIRYNLLRGNICSYKMAVFWSAIFPWLIAIPLQTNDGLAIILNWASLVFTTPSNLLVPFILFIVSKRHSASAVLDANVSPGVEPPLTPIGLTTTPEPVVTHMENIPVVIITDSTDEDSLSTDEMKTLVSTSGEAGGSTLEAIPMAIVNRVSSPSRHRYYGQEVLGEGSDCSSSACGIDHPVLLLDTTGKAEGEAHKQRRPSLSLSLSRSSITHSSNTGMDEFLLINPTSPEPQSHSVRAALSAHSPRPSMSTGLGSFDAIIPGAPSTSDERQHSGGSGPPRAADVRLTISTSNVGIEEQVPTFKAFPSLSPTSPIRSTRISAVMCLLAGGLVLTAIVYNIVQSVGGSGA</sequence>
<evidence type="ECO:0000256" key="2">
    <source>
        <dbReference type="SAM" id="Phobius"/>
    </source>
</evidence>
<evidence type="ECO:0000256" key="1">
    <source>
        <dbReference type="SAM" id="MobiDB-lite"/>
    </source>
</evidence>